<accession>A0A419WRR1</accession>
<proteinExistence type="predicted"/>
<dbReference type="EMBL" id="RAPO01000001">
    <property type="protein sequence ID" value="RKD98181.1"/>
    <property type="molecule type" value="Genomic_DNA"/>
</dbReference>
<name>A0A419WRR1_9EURY</name>
<gene>
    <name evidence="1" type="ORF">ATJ93_1186</name>
</gene>
<dbReference type="OrthoDB" id="177406at2157"/>
<sequence length="66" mass="7067">MTATSNRTKLLKNAGVVTTLIDAVMEFSKGRPKSGVLLLGSALASSRIPGFGTAVSLLLRAYRRFR</sequence>
<reference evidence="1 2" key="1">
    <citation type="submission" date="2018-09" db="EMBL/GenBank/DDBJ databases">
        <title>Genomic Encyclopedia of Archaeal and Bacterial Type Strains, Phase II (KMG-II): from individual species to whole genera.</title>
        <authorList>
            <person name="Goeker M."/>
        </authorList>
    </citation>
    <scope>NUCLEOTIDE SEQUENCE [LARGE SCALE GENOMIC DNA]</scope>
    <source>
        <strain evidence="1 2">DSM 13151</strain>
    </source>
</reference>
<organism evidence="1 2">
    <name type="scientific">Halopiger aswanensis</name>
    <dbReference type="NCBI Taxonomy" id="148449"/>
    <lineage>
        <taxon>Archaea</taxon>
        <taxon>Methanobacteriati</taxon>
        <taxon>Methanobacteriota</taxon>
        <taxon>Stenosarchaea group</taxon>
        <taxon>Halobacteria</taxon>
        <taxon>Halobacteriales</taxon>
        <taxon>Natrialbaceae</taxon>
        <taxon>Halopiger</taxon>
    </lineage>
</organism>
<evidence type="ECO:0000313" key="1">
    <source>
        <dbReference type="EMBL" id="RKD98181.1"/>
    </source>
</evidence>
<keyword evidence="2" id="KW-1185">Reference proteome</keyword>
<comment type="caution">
    <text evidence="1">The sequence shown here is derived from an EMBL/GenBank/DDBJ whole genome shotgun (WGS) entry which is preliminary data.</text>
</comment>
<protein>
    <submittedName>
        <fullName evidence="1">Uncharacterized protein</fullName>
    </submittedName>
</protein>
<dbReference type="Proteomes" id="UP000283805">
    <property type="component" value="Unassembled WGS sequence"/>
</dbReference>
<dbReference type="AlphaFoldDB" id="A0A419WRR1"/>
<evidence type="ECO:0000313" key="2">
    <source>
        <dbReference type="Proteomes" id="UP000283805"/>
    </source>
</evidence>
<dbReference type="RefSeq" id="WP_120243631.1">
    <property type="nucleotide sequence ID" value="NZ_RAPO01000001.1"/>
</dbReference>